<protein>
    <submittedName>
        <fullName evidence="11">Leucine/isoleucine/valine transporter subunit membrane component of ABC superfamily</fullName>
    </submittedName>
</protein>
<dbReference type="AlphaFoldDB" id="A0A1W1H4Y4"/>
<evidence type="ECO:0000256" key="1">
    <source>
        <dbReference type="ARBA" id="ARBA00004651"/>
    </source>
</evidence>
<dbReference type="GO" id="GO:0015808">
    <property type="term" value="P:L-alanine transport"/>
    <property type="evidence" value="ECO:0007669"/>
    <property type="project" value="TreeGrafter"/>
</dbReference>
<evidence type="ECO:0000313" key="11">
    <source>
        <dbReference type="EMBL" id="SLM27502.1"/>
    </source>
</evidence>
<sequence>MDFHITYMADDSHNRRDESRFKNIYLLRLSYKTGSRTGLNMDLEYFSQLFFGGLTRGSIYALIALGYTMVYGIIELINFAHGEIYMIGAFTALIVSSVLTLFGMPVLAVVVLAGMAAVVYSCSYGYTMEKIAYKPLRNAPRLSALISAIGMSLFLQNYVLLAQTSDFLPFPSLIPDFEFWEPYAHILTSPELVILITTVVVMILLTFLIKFTKIGKAMRATSQDKMMASLLGINVDRVISVTFVVGSATAAIGGILIASHIGQINFYMGFIAGIKAFVAAVLGGIGSIPGAVLGSLVLGWTESFFTGYISSDYEDVFAFLFLVLILIFRPSGILGRSQAQKV</sequence>
<dbReference type="GO" id="GO:0015190">
    <property type="term" value="F:L-leucine transmembrane transporter activity"/>
    <property type="evidence" value="ECO:0007669"/>
    <property type="project" value="TreeGrafter"/>
</dbReference>
<evidence type="ECO:0000256" key="6">
    <source>
        <dbReference type="ARBA" id="ARBA00022970"/>
    </source>
</evidence>
<accession>A0A1W1H4Y4</accession>
<proteinExistence type="inferred from homology"/>
<dbReference type="STRING" id="1246637.MTBBW1_1020026"/>
<dbReference type="CDD" id="cd06582">
    <property type="entry name" value="TM_PBP1_LivH_like"/>
    <property type="match status" value="1"/>
</dbReference>
<evidence type="ECO:0000256" key="7">
    <source>
        <dbReference type="ARBA" id="ARBA00022989"/>
    </source>
</evidence>
<evidence type="ECO:0000256" key="3">
    <source>
        <dbReference type="ARBA" id="ARBA00022475"/>
    </source>
</evidence>
<feature type="transmembrane region" description="Helical" evidence="10">
    <location>
        <begin position="230"/>
        <end position="258"/>
    </location>
</feature>
<dbReference type="GO" id="GO:0015192">
    <property type="term" value="F:L-phenylalanine transmembrane transporter activity"/>
    <property type="evidence" value="ECO:0007669"/>
    <property type="project" value="TreeGrafter"/>
</dbReference>
<comment type="subcellular location">
    <subcellularLocation>
        <location evidence="1">Cell membrane</location>
        <topology evidence="1">Multi-pass membrane protein</topology>
    </subcellularLocation>
</comment>
<dbReference type="GO" id="GO:0042941">
    <property type="term" value="P:D-alanine transmembrane transport"/>
    <property type="evidence" value="ECO:0007669"/>
    <property type="project" value="TreeGrafter"/>
</dbReference>
<dbReference type="PANTHER" id="PTHR11795">
    <property type="entry name" value="BRANCHED-CHAIN AMINO ACID TRANSPORT SYSTEM PERMEASE PROTEIN LIVH"/>
    <property type="match status" value="1"/>
</dbReference>
<gene>
    <name evidence="11" type="primary">livH</name>
    <name evidence="11" type="ORF">MTBBW1_1020026</name>
</gene>
<reference evidence="11 12" key="1">
    <citation type="submission" date="2017-03" db="EMBL/GenBank/DDBJ databases">
        <authorList>
            <person name="Afonso C.L."/>
            <person name="Miller P.J."/>
            <person name="Scott M.A."/>
            <person name="Spackman E."/>
            <person name="Goraichik I."/>
            <person name="Dimitrov K.M."/>
            <person name="Suarez D.L."/>
            <person name="Swayne D.E."/>
        </authorList>
    </citation>
    <scope>NUCLEOTIDE SEQUENCE [LARGE SCALE GENOMIC DNA]</scope>
    <source>
        <strain evidence="11">PRJEB14757</strain>
    </source>
</reference>
<dbReference type="PANTHER" id="PTHR11795:SF371">
    <property type="entry name" value="HIGH-AFFINITY BRANCHED-CHAIN AMINO ACID TRANSPORT SYSTEM PERMEASE PROTEIN LIVH"/>
    <property type="match status" value="1"/>
</dbReference>
<dbReference type="GO" id="GO:0005304">
    <property type="term" value="F:L-valine transmembrane transporter activity"/>
    <property type="evidence" value="ECO:0007669"/>
    <property type="project" value="TreeGrafter"/>
</dbReference>
<dbReference type="Pfam" id="PF02653">
    <property type="entry name" value="BPD_transp_2"/>
    <property type="match status" value="1"/>
</dbReference>
<keyword evidence="3" id="KW-1003">Cell membrane</keyword>
<evidence type="ECO:0000256" key="4">
    <source>
        <dbReference type="ARBA" id="ARBA00022519"/>
    </source>
</evidence>
<keyword evidence="2" id="KW-0813">Transport</keyword>
<keyword evidence="8 10" id="KW-0472">Membrane</keyword>
<feature type="transmembrane region" description="Helical" evidence="10">
    <location>
        <begin position="59"/>
        <end position="77"/>
    </location>
</feature>
<evidence type="ECO:0000313" key="12">
    <source>
        <dbReference type="Proteomes" id="UP000191931"/>
    </source>
</evidence>
<evidence type="ECO:0000256" key="8">
    <source>
        <dbReference type="ARBA" id="ARBA00023136"/>
    </source>
</evidence>
<name>A0A1W1H4Y4_9BACT</name>
<dbReference type="EMBL" id="FWEV01000005">
    <property type="protein sequence ID" value="SLM27502.1"/>
    <property type="molecule type" value="Genomic_DNA"/>
</dbReference>
<dbReference type="GO" id="GO:1903806">
    <property type="term" value="P:L-isoleucine import across plasma membrane"/>
    <property type="evidence" value="ECO:0007669"/>
    <property type="project" value="TreeGrafter"/>
</dbReference>
<keyword evidence="6" id="KW-0029">Amino-acid transport</keyword>
<dbReference type="Proteomes" id="UP000191931">
    <property type="component" value="Unassembled WGS sequence"/>
</dbReference>
<dbReference type="GO" id="GO:0005886">
    <property type="term" value="C:plasma membrane"/>
    <property type="evidence" value="ECO:0007669"/>
    <property type="project" value="UniProtKB-SubCell"/>
</dbReference>
<dbReference type="InterPro" id="IPR052157">
    <property type="entry name" value="BCAA_transport_permease"/>
</dbReference>
<keyword evidence="5 10" id="KW-0812">Transmembrane</keyword>
<feature type="transmembrane region" description="Helical" evidence="10">
    <location>
        <begin position="316"/>
        <end position="335"/>
    </location>
</feature>
<feature type="transmembrane region" description="Helical" evidence="10">
    <location>
        <begin position="183"/>
        <end position="209"/>
    </location>
</feature>
<dbReference type="InterPro" id="IPR001851">
    <property type="entry name" value="ABC_transp_permease"/>
</dbReference>
<evidence type="ECO:0000256" key="2">
    <source>
        <dbReference type="ARBA" id="ARBA00022448"/>
    </source>
</evidence>
<keyword evidence="7 10" id="KW-1133">Transmembrane helix</keyword>
<evidence type="ECO:0000256" key="10">
    <source>
        <dbReference type="SAM" id="Phobius"/>
    </source>
</evidence>
<keyword evidence="12" id="KW-1185">Reference proteome</keyword>
<comment type="similarity">
    <text evidence="9">Belongs to the binding-protein-dependent transport system permease family. LivHM subfamily.</text>
</comment>
<keyword evidence="4" id="KW-0997">Cell inner membrane</keyword>
<evidence type="ECO:0000256" key="9">
    <source>
        <dbReference type="ARBA" id="ARBA00037998"/>
    </source>
</evidence>
<evidence type="ECO:0000256" key="5">
    <source>
        <dbReference type="ARBA" id="ARBA00022692"/>
    </source>
</evidence>
<organism evidence="11 12">
    <name type="scientific">Desulfamplus magnetovallimortis</name>
    <dbReference type="NCBI Taxonomy" id="1246637"/>
    <lineage>
        <taxon>Bacteria</taxon>
        <taxon>Pseudomonadati</taxon>
        <taxon>Thermodesulfobacteriota</taxon>
        <taxon>Desulfobacteria</taxon>
        <taxon>Desulfobacterales</taxon>
        <taxon>Desulfobacteraceae</taxon>
        <taxon>Desulfamplus</taxon>
    </lineage>
</organism>
<feature type="transmembrane region" description="Helical" evidence="10">
    <location>
        <begin position="139"/>
        <end position="163"/>
    </location>
</feature>
<feature type="transmembrane region" description="Helical" evidence="10">
    <location>
        <begin position="108"/>
        <end position="127"/>
    </location>
</feature>
<dbReference type="GO" id="GO:0015188">
    <property type="term" value="F:L-isoleucine transmembrane transporter activity"/>
    <property type="evidence" value="ECO:0007669"/>
    <property type="project" value="TreeGrafter"/>
</dbReference>